<dbReference type="AlphaFoldDB" id="A0AA96JR98"/>
<keyword evidence="3" id="KW-1185">Reference proteome</keyword>
<protein>
    <recommendedName>
        <fullName evidence="1">Golvesin/Xly CBD-like domain-containing protein</fullName>
    </recommendedName>
</protein>
<dbReference type="InterPro" id="IPR033803">
    <property type="entry name" value="CBD-like_Golvesin-Xly"/>
</dbReference>
<dbReference type="RefSeq" id="WP_312640743.1">
    <property type="nucleotide sequence ID" value="NZ_CP116967.1"/>
</dbReference>
<name>A0AA96JR98_9BACT</name>
<dbReference type="Proteomes" id="UP001302719">
    <property type="component" value="Chromosome"/>
</dbReference>
<dbReference type="Pfam" id="PF25275">
    <property type="entry name" value="Golvesin_C"/>
    <property type="match status" value="1"/>
</dbReference>
<proteinExistence type="predicted"/>
<feature type="domain" description="Golvesin/Xly CBD-like" evidence="1">
    <location>
        <begin position="2"/>
        <end position="43"/>
    </location>
</feature>
<organism evidence="2 3">
    <name type="scientific">Candidatus Nitrospira allomarina</name>
    <dbReference type="NCBI Taxonomy" id="3020900"/>
    <lineage>
        <taxon>Bacteria</taxon>
        <taxon>Pseudomonadati</taxon>
        <taxon>Nitrospirota</taxon>
        <taxon>Nitrospiria</taxon>
        <taxon>Nitrospirales</taxon>
        <taxon>Nitrospiraceae</taxon>
        <taxon>Nitrospira</taxon>
    </lineage>
</organism>
<dbReference type="KEGG" id="nall:PP769_12925"/>
<evidence type="ECO:0000313" key="3">
    <source>
        <dbReference type="Proteomes" id="UP001302719"/>
    </source>
</evidence>
<reference evidence="2 3" key="1">
    <citation type="submission" date="2023-01" db="EMBL/GenBank/DDBJ databases">
        <title>Cultivation and genomic characterization of new, ubiquitous marine nitrite-oxidizing bacteria from the Nitrospirales.</title>
        <authorList>
            <person name="Mueller A.J."/>
            <person name="Daebeler A."/>
            <person name="Herbold C.W."/>
            <person name="Kirkegaard R.H."/>
            <person name="Daims H."/>
        </authorList>
    </citation>
    <scope>NUCLEOTIDE SEQUENCE [LARGE SCALE GENOMIC DNA]</scope>
    <source>
        <strain evidence="2 3">VA</strain>
    </source>
</reference>
<gene>
    <name evidence="2" type="ORF">PP769_12925</name>
</gene>
<sequence>MNQTQNGGQWNLLGTFTLNPASNPMVELSDQANGRLVADVGRVVRILIQASRS</sequence>
<evidence type="ECO:0000259" key="1">
    <source>
        <dbReference type="Pfam" id="PF25275"/>
    </source>
</evidence>
<evidence type="ECO:0000313" key="2">
    <source>
        <dbReference type="EMBL" id="WNM56878.1"/>
    </source>
</evidence>
<dbReference type="EMBL" id="CP116967">
    <property type="protein sequence ID" value="WNM56878.1"/>
    <property type="molecule type" value="Genomic_DNA"/>
</dbReference>
<accession>A0AA96JR98</accession>